<keyword evidence="3 5" id="KW-1133">Transmembrane helix</keyword>
<keyword evidence="2 5" id="KW-0812">Transmembrane</keyword>
<dbReference type="InterPro" id="IPR003825">
    <property type="entry name" value="Colicin-V_CvpA"/>
</dbReference>
<evidence type="ECO:0000256" key="1">
    <source>
        <dbReference type="ARBA" id="ARBA00004141"/>
    </source>
</evidence>
<evidence type="ECO:0000256" key="3">
    <source>
        <dbReference type="ARBA" id="ARBA00022989"/>
    </source>
</evidence>
<feature type="transmembrane region" description="Helical" evidence="5">
    <location>
        <begin position="29"/>
        <end position="47"/>
    </location>
</feature>
<dbReference type="SUPFAM" id="SSF55797">
    <property type="entry name" value="PR-1-like"/>
    <property type="match status" value="1"/>
</dbReference>
<dbReference type="EMBL" id="LCFP01000004">
    <property type="protein sequence ID" value="KKS97867.1"/>
    <property type="molecule type" value="Genomic_DNA"/>
</dbReference>
<feature type="transmembrane region" description="Helical" evidence="5">
    <location>
        <begin position="6"/>
        <end position="22"/>
    </location>
</feature>
<dbReference type="PANTHER" id="PTHR31157">
    <property type="entry name" value="SCP DOMAIN-CONTAINING PROTEIN"/>
    <property type="match status" value="1"/>
</dbReference>
<accession>A0A0G1DJV5</accession>
<dbReference type="Gene3D" id="3.40.33.10">
    <property type="entry name" value="CAP"/>
    <property type="match status" value="1"/>
</dbReference>
<evidence type="ECO:0000256" key="2">
    <source>
        <dbReference type="ARBA" id="ARBA00022692"/>
    </source>
</evidence>
<dbReference type="GO" id="GO:0009403">
    <property type="term" value="P:toxin biosynthetic process"/>
    <property type="evidence" value="ECO:0007669"/>
    <property type="project" value="InterPro"/>
</dbReference>
<comment type="subcellular location">
    <subcellularLocation>
        <location evidence="1">Membrane</location>
        <topology evidence="1">Multi-pass membrane protein</topology>
    </subcellularLocation>
</comment>
<evidence type="ECO:0000256" key="4">
    <source>
        <dbReference type="ARBA" id="ARBA00023136"/>
    </source>
</evidence>
<dbReference type="Pfam" id="PF02674">
    <property type="entry name" value="Colicin_V"/>
    <property type="match status" value="1"/>
</dbReference>
<keyword evidence="4 5" id="KW-0472">Membrane</keyword>
<evidence type="ECO:0000313" key="7">
    <source>
        <dbReference type="EMBL" id="KKS97867.1"/>
    </source>
</evidence>
<evidence type="ECO:0000259" key="6">
    <source>
        <dbReference type="Pfam" id="PF00188"/>
    </source>
</evidence>
<dbReference type="PATRIC" id="fig|1618443.3.peg.663"/>
<dbReference type="AlphaFoldDB" id="A0A0G1DJV5"/>
<dbReference type="GO" id="GO:0016020">
    <property type="term" value="C:membrane"/>
    <property type="evidence" value="ECO:0007669"/>
    <property type="project" value="UniProtKB-SubCell"/>
</dbReference>
<dbReference type="Pfam" id="PF00188">
    <property type="entry name" value="CAP"/>
    <property type="match status" value="1"/>
</dbReference>
<dbReference type="CDD" id="cd05379">
    <property type="entry name" value="CAP_bacterial"/>
    <property type="match status" value="1"/>
</dbReference>
<dbReference type="PANTHER" id="PTHR31157:SF1">
    <property type="entry name" value="SCP DOMAIN-CONTAINING PROTEIN"/>
    <property type="match status" value="1"/>
</dbReference>
<gene>
    <name evidence="7" type="ORF">UV73_C0004G0009</name>
</gene>
<evidence type="ECO:0000313" key="8">
    <source>
        <dbReference type="Proteomes" id="UP000034894"/>
    </source>
</evidence>
<dbReference type="InterPro" id="IPR035940">
    <property type="entry name" value="CAP_sf"/>
</dbReference>
<dbReference type="InterPro" id="IPR014044">
    <property type="entry name" value="CAP_dom"/>
</dbReference>
<dbReference type="STRING" id="1618443.UV73_C0004G0009"/>
<feature type="transmembrane region" description="Helical" evidence="5">
    <location>
        <begin position="118"/>
        <end position="142"/>
    </location>
</feature>
<dbReference type="Proteomes" id="UP000034894">
    <property type="component" value="Unassembled WGS sequence"/>
</dbReference>
<name>A0A0G1DJV5_9BACT</name>
<evidence type="ECO:0000256" key="5">
    <source>
        <dbReference type="SAM" id="Phobius"/>
    </source>
</evidence>
<protein>
    <recommendedName>
        <fullName evidence="6">SCP domain-containing protein</fullName>
    </recommendedName>
</protein>
<comment type="caution">
    <text evidence="7">The sequence shown here is derived from an EMBL/GenBank/DDBJ whole genome shotgun (WGS) entry which is preliminary data.</text>
</comment>
<reference evidence="7 8" key="1">
    <citation type="journal article" date="2015" name="Nature">
        <title>rRNA introns, odd ribosomes, and small enigmatic genomes across a large radiation of phyla.</title>
        <authorList>
            <person name="Brown C.T."/>
            <person name="Hug L.A."/>
            <person name="Thomas B.C."/>
            <person name="Sharon I."/>
            <person name="Castelle C.J."/>
            <person name="Singh A."/>
            <person name="Wilkins M.J."/>
            <person name="Williams K.H."/>
            <person name="Banfield J.F."/>
        </authorList>
    </citation>
    <scope>NUCLEOTIDE SEQUENCE [LARGE SCALE GENOMIC DNA]</scope>
</reference>
<sequence length="336" mass="36702">MPDINANWIDLLILGVMLFYLASGWSRGFLLGILDLAGFILSFIAALKYNAAFGSLIIRYFSVSRGIANAIGFFIAGILTEMTASLISGFAVNKFYSKGKKWSEDKEKFILLLKTDKILGFIPALGEAIIFTAFILTLLVSLPINGKVKKEITASRFGGQLVKHTQGVERQLKGVFGEAVNETLTFLTINPSPDSEESVDLGFTYKTGQPDAAAEKSMITLINLERQKMELSLLEESVPLRELAREYAGDMFEKGYFSHYNKEGESPFDRMENAGITFLAAGENLALAPNVALAHQGLMNSPGHRANILSPDFGKVGIGAIDGGIYGLLFVQEFTD</sequence>
<proteinExistence type="predicted"/>
<organism evidence="7 8">
    <name type="scientific">Candidatus Gottesmanbacteria bacterium GW2011_GWA2_43_14</name>
    <dbReference type="NCBI Taxonomy" id="1618443"/>
    <lineage>
        <taxon>Bacteria</taxon>
        <taxon>Candidatus Gottesmaniibacteriota</taxon>
    </lineage>
</organism>
<feature type="transmembrane region" description="Helical" evidence="5">
    <location>
        <begin position="67"/>
        <end position="92"/>
    </location>
</feature>
<feature type="domain" description="SCP" evidence="6">
    <location>
        <begin position="221"/>
        <end position="332"/>
    </location>
</feature>